<feature type="compositionally biased region" description="Basic and acidic residues" evidence="5">
    <location>
        <begin position="1571"/>
        <end position="1585"/>
    </location>
</feature>
<feature type="region of interest" description="Disordered" evidence="5">
    <location>
        <begin position="1058"/>
        <end position="1090"/>
    </location>
</feature>
<dbReference type="Pfam" id="PF13001">
    <property type="entry name" value="ECM29_N"/>
    <property type="match status" value="1"/>
</dbReference>
<dbReference type="InterPro" id="IPR016024">
    <property type="entry name" value="ARM-type_fold"/>
</dbReference>
<reference evidence="9" key="1">
    <citation type="submission" date="2017-03" db="EMBL/GenBank/DDBJ databases">
        <title>Phytopthora megakarya and P. palmivora, two closely related causual agents of cacao black pod achieved similar genome size and gene model numbers by different mechanisms.</title>
        <authorList>
            <person name="Ali S."/>
            <person name="Shao J."/>
            <person name="Larry D.J."/>
            <person name="Kronmiller B."/>
            <person name="Shen D."/>
            <person name="Strem M.D."/>
            <person name="Melnick R.L."/>
            <person name="Guiltinan M.J."/>
            <person name="Tyler B.M."/>
            <person name="Meinhardt L.W."/>
            <person name="Bailey B.A."/>
        </authorList>
    </citation>
    <scope>NUCLEOTIDE SEQUENCE [LARGE SCALE GENOMIC DNA]</scope>
    <source>
        <strain evidence="9">zdho120</strain>
    </source>
</reference>
<keyword evidence="9" id="KW-1185">Reference proteome</keyword>
<protein>
    <submittedName>
        <fullName evidence="8">Uncharacterized protein</fullName>
    </submittedName>
</protein>
<evidence type="ECO:0000256" key="4">
    <source>
        <dbReference type="ARBA" id="ARBA00022942"/>
    </source>
</evidence>
<evidence type="ECO:0000256" key="3">
    <source>
        <dbReference type="ARBA" id="ARBA00022737"/>
    </source>
</evidence>
<dbReference type="OrthoDB" id="16066at2759"/>
<evidence type="ECO:0000256" key="2">
    <source>
        <dbReference type="ARBA" id="ARBA00022490"/>
    </source>
</evidence>
<name>A0A225X456_9STRA</name>
<evidence type="ECO:0000313" key="9">
    <source>
        <dbReference type="Proteomes" id="UP000198211"/>
    </source>
</evidence>
<keyword evidence="3" id="KW-0677">Repeat</keyword>
<evidence type="ECO:0000259" key="7">
    <source>
        <dbReference type="Pfam" id="PF24492"/>
    </source>
</evidence>
<dbReference type="GO" id="GO:0043248">
    <property type="term" value="P:proteasome assembly"/>
    <property type="evidence" value="ECO:0007669"/>
    <property type="project" value="InterPro"/>
</dbReference>
<evidence type="ECO:0000259" key="6">
    <source>
        <dbReference type="Pfam" id="PF13001"/>
    </source>
</evidence>
<dbReference type="GO" id="GO:0036503">
    <property type="term" value="P:ERAD pathway"/>
    <property type="evidence" value="ECO:0007669"/>
    <property type="project" value="TreeGrafter"/>
</dbReference>
<organism evidence="8 9">
    <name type="scientific">Phytophthora megakarya</name>
    <dbReference type="NCBI Taxonomy" id="4795"/>
    <lineage>
        <taxon>Eukaryota</taxon>
        <taxon>Sar</taxon>
        <taxon>Stramenopiles</taxon>
        <taxon>Oomycota</taxon>
        <taxon>Peronosporomycetes</taxon>
        <taxon>Peronosporales</taxon>
        <taxon>Peronosporaceae</taxon>
        <taxon>Phytophthora</taxon>
    </lineage>
</organism>
<evidence type="ECO:0000256" key="1">
    <source>
        <dbReference type="ARBA" id="ARBA00004496"/>
    </source>
</evidence>
<feature type="compositionally biased region" description="Low complexity" evidence="5">
    <location>
        <begin position="1557"/>
        <end position="1570"/>
    </location>
</feature>
<comment type="caution">
    <text evidence="8">The sequence shown here is derived from an EMBL/GenBank/DDBJ whole genome shotgun (WGS) entry which is preliminary data.</text>
</comment>
<dbReference type="STRING" id="4795.A0A225X456"/>
<dbReference type="InterPro" id="IPR055443">
    <property type="entry name" value="HEAT_ECM29"/>
</dbReference>
<dbReference type="GO" id="GO:0005634">
    <property type="term" value="C:nucleus"/>
    <property type="evidence" value="ECO:0007669"/>
    <property type="project" value="TreeGrafter"/>
</dbReference>
<proteinExistence type="predicted"/>
<dbReference type="Pfam" id="PF24492">
    <property type="entry name" value="HEAT_ECM29"/>
    <property type="match status" value="1"/>
</dbReference>
<feature type="compositionally biased region" description="Low complexity" evidence="5">
    <location>
        <begin position="1078"/>
        <end position="1090"/>
    </location>
</feature>
<evidence type="ECO:0000313" key="8">
    <source>
        <dbReference type="EMBL" id="OWZ24661.1"/>
    </source>
</evidence>
<accession>A0A225X456</accession>
<evidence type="ECO:0000256" key="5">
    <source>
        <dbReference type="SAM" id="MobiDB-lite"/>
    </source>
</evidence>
<sequence>MADLTKDVEALDRVLFRLASVDDERMLQVLQSLLPQLLPLFPRSLVTPSELQLKDKILQVISHVKTRLQAITRPTLPLDALCQVLQQEELSVFSYNLALLFIELGFDAASTEEQTKVLRTIVNKISTFSAANQETFFRLLLRALPISGGEVQVYEDNANVDVLLDFLLDLVLYELPSSTSGDAIAYGLMTPRVERLHRIKVHELNREAIYERQLHALKLVKEMNIPTKLKIPVYLAGSASFHHTVKSFSDEQLSRVIKYEEKEMEDADVMRRLMTLVLGSQVAQSSGAFEGADAILLTNRTRLADPSILQALTLLSASETATNVLPTMLQLLCQLMFGTEASRPPNVANKIKLASMRLCQWTFHHCQLGLLEGLLGPVLFPTLLRLLMNPHTESEASSAEFVREFRQGVYEAIAVLATRAPALVAASEQPFQVLLVRCLVEEEHRTGAGANALKAFTSLAGAYAAAATLEVRAKVHQELVALLNGSKLFDPNKSYGRVRAAIAAWCAELLMTSMSDENDNITMRLAVLRLGAIPDDDTRRLADKALFAKPMPSTTALAKSLRINFPQKDLKASMHGTGASKSCIRFCVEIMKASHGNYSQNDVDERRCVVEYIIHTLLKPLEQNDSGAMKSSSVFETAASALVKVCEFDAESVSTILAGQVKELFNVVGVSHDRTYLLNIATIIMHTCSAGAFNVSQVVSTFIEVGINKLDADSLSEKELSGVLYILGSALGYLGCDPALVNAPSNQDMQLLLSCFEKITSLLENKVNEGSNFDSYPRSELAQNEQVGLLRSVLDGIGLSGSLDNFVQSSLASEWIQLKVKVLGCVRQVVGWKLKAVHFDDQLSPKLAALKRVAIENLGRTVSGLSGIDLSLEVLSGLEETLNVLLDLGDTTDDELQFDVGEAFVALGTHSGKEDFAMNRETKYSAFNENRAAAIFERVLADYAGSRSPKVRRNATIWLLCICAAGLAPSASGDECAQASATSWGSVLRSPCYSQSVLEVHEFFVTMLNDANEVSKESAVKGLAYLRLRAPTDEIGALLSDSLFRRLRCFRAFASTSDAAGDGDEDGPNNDRSNEGLTTSTASSSSSSSTTVENAAYREVSNVAADIGDPELMYVLLYLSIADPIWESLASLSSSAEIFGSSKFSFAVTDKHFRASIVTKAGKEWLSDDYSNKTKLVPWLFLLKFHSNSKVSAVMNNLWEFAKGNSAMAATSKGEKALLRQNWTLLFQFALARLENARNFRYREAGCLALVDLLNGAEADALREDFLRLWKTASRAVDDVMEAVALSGVKLYRYLGELSLRVAASDAMCRSQLLEFLVEDGIVNKNTICRAMSIDVLLRLVKTLKAVDMEDRLAPLLLKLLEYLSSLEMPELQYAQFHVEKKDQLERLRVSISQAGPVGQLLELVTTRLKELVDSPGCVKVVAELVRGVANLLKFGVGLNTRVGTANFVITLAGELPFELRKCNGAEMLLRRVLLPFVGAKTAAENDQYGDEESRYGNFTGRNAAEGSDSGLMATSGLTDGLVIQSYCRAAAYLCPLVDASTVRDYVRSGIFAFNKAPSEGSSHSASPQSHSDEDIGDGTKERLSKSPQVYTSRFLLISALATKELVKKVPPIADESTVLSDDLRNNWYCTHVFPAAFIGQFAATDALKTSWTAVLDELPPTVLYAASSLDAALHAIALLLAHPAWDTRRQAARALQAIFASSTYRSRLSMEQVERIWQELIDAVPGRLWRGKGVILESIVSLAAVKVESESVSTDDIWMQKLSLLLIDECSRAWKNQDLAYLESAIVNLGKFSALLSVKHWELRASNVRSMRSAFGVWMQTNETEPSESSRSPLPPLLIKCVFEALALMWPLLAQQASNDGDIETAGETILWLCTSVESPHLAAWSVRKAIFQTLAAVADRAPVQAFLKGKNVPDRVVDSCCGSFGVADGKYSMVRVAAAGALTSLLKRTSDNSDVSLRLVVQRERVLAAVQTLLASEEASEQQAAFNIKSQLQM</sequence>
<comment type="subcellular location">
    <subcellularLocation>
        <location evidence="1">Cytoplasm</location>
    </subcellularLocation>
</comment>
<dbReference type="SUPFAM" id="SSF48371">
    <property type="entry name" value="ARM repeat"/>
    <property type="match status" value="2"/>
</dbReference>
<keyword evidence="2" id="KW-0963">Cytoplasm</keyword>
<feature type="domain" description="Proteasome adapter and scaffold protein ECM29 HEAT-repeat" evidence="7">
    <location>
        <begin position="1353"/>
        <end position="1465"/>
    </location>
</feature>
<dbReference type="Proteomes" id="UP000198211">
    <property type="component" value="Unassembled WGS sequence"/>
</dbReference>
<keyword evidence="4" id="KW-0647">Proteasome</keyword>
<feature type="region of interest" description="Disordered" evidence="5">
    <location>
        <begin position="1557"/>
        <end position="1585"/>
    </location>
</feature>
<dbReference type="GO" id="GO:0060090">
    <property type="term" value="F:molecular adaptor activity"/>
    <property type="evidence" value="ECO:0007669"/>
    <property type="project" value="InterPro"/>
</dbReference>
<dbReference type="PANTHER" id="PTHR23346">
    <property type="entry name" value="TRANSLATIONAL ACTIVATOR GCN1-RELATED"/>
    <property type="match status" value="1"/>
</dbReference>
<dbReference type="PANTHER" id="PTHR23346:SF19">
    <property type="entry name" value="PROTEASOME ADAPTER AND SCAFFOLD PROTEIN ECM29"/>
    <property type="match status" value="1"/>
</dbReference>
<dbReference type="InterPro" id="IPR024372">
    <property type="entry name" value="Ecm29_N"/>
</dbReference>
<feature type="domain" description="Proteasome component Ecm29 N-terminal" evidence="6">
    <location>
        <begin position="11"/>
        <end position="510"/>
    </location>
</feature>
<gene>
    <name evidence="8" type="ORF">PHMEG_000271</name>
</gene>
<dbReference type="EMBL" id="NBNE01000006">
    <property type="protein sequence ID" value="OWZ24661.1"/>
    <property type="molecule type" value="Genomic_DNA"/>
</dbReference>
<dbReference type="GO" id="GO:0005737">
    <property type="term" value="C:cytoplasm"/>
    <property type="evidence" value="ECO:0007669"/>
    <property type="project" value="UniProtKB-SubCell"/>
</dbReference>
<dbReference type="GO" id="GO:0000502">
    <property type="term" value="C:proteasome complex"/>
    <property type="evidence" value="ECO:0007669"/>
    <property type="project" value="UniProtKB-KW"/>
</dbReference>